<keyword evidence="1" id="KW-0732">Signal</keyword>
<dbReference type="InterPro" id="IPR007433">
    <property type="entry name" value="DUF481"/>
</dbReference>
<sequence length="257" mass="29564">MRKLIIGILLFTAATAARAQSSATWKTSGIFTWGYNQTDVSRNWTGKETFVRSWQLGLTLTAERISEKTNWTTSFQEKYGESQAAGIHSILTDMIEFNTVWSYKFYEYLQPYASFYLLTQNDVFWDPITYMESAGLSFTVFDNKLHTLKTRAGAAARQVDNSLMGNQRETGAEAVANYTLQYLKVLKFTSEARVFETFAHGENLQWQNRLFLKTGPWFTTELGYIVYFDNSRIPAHSWPNDVETMFYASLGLSFNLF</sequence>
<evidence type="ECO:0000256" key="1">
    <source>
        <dbReference type="SAM" id="SignalP"/>
    </source>
</evidence>
<dbReference type="EMBL" id="CP009498">
    <property type="protein sequence ID" value="AKL98295.1"/>
    <property type="molecule type" value="Genomic_DNA"/>
</dbReference>
<proteinExistence type="predicted"/>
<dbReference type="Pfam" id="PF04338">
    <property type="entry name" value="DUF481"/>
    <property type="match status" value="1"/>
</dbReference>
<organism evidence="2 3">
    <name type="scientific">Endomicrobium proavitum</name>
    <dbReference type="NCBI Taxonomy" id="1408281"/>
    <lineage>
        <taxon>Bacteria</taxon>
        <taxon>Pseudomonadati</taxon>
        <taxon>Elusimicrobiota</taxon>
        <taxon>Endomicrobiia</taxon>
        <taxon>Endomicrobiales</taxon>
        <taxon>Endomicrobiaceae</taxon>
        <taxon>Endomicrobium</taxon>
    </lineage>
</organism>
<protein>
    <recommendedName>
        <fullName evidence="4">DUF3078 domain-containing protein</fullName>
    </recommendedName>
</protein>
<name>A0A0G3WK69_9BACT</name>
<evidence type="ECO:0008006" key="4">
    <source>
        <dbReference type="Google" id="ProtNLM"/>
    </source>
</evidence>
<gene>
    <name evidence="2" type="ORF">Epro_0916</name>
</gene>
<feature type="chain" id="PRO_5005186182" description="DUF3078 domain-containing protein" evidence="1">
    <location>
        <begin position="20"/>
        <end position="257"/>
    </location>
</feature>
<evidence type="ECO:0000313" key="2">
    <source>
        <dbReference type="EMBL" id="AKL98295.1"/>
    </source>
</evidence>
<keyword evidence="3" id="KW-1185">Reference proteome</keyword>
<dbReference type="RefSeq" id="WP_158409012.1">
    <property type="nucleotide sequence ID" value="NZ_CP009498.1"/>
</dbReference>
<dbReference type="AlphaFoldDB" id="A0A0G3WK69"/>
<evidence type="ECO:0000313" key="3">
    <source>
        <dbReference type="Proteomes" id="UP000035337"/>
    </source>
</evidence>
<dbReference type="Proteomes" id="UP000035337">
    <property type="component" value="Chromosome"/>
</dbReference>
<dbReference type="KEGG" id="epo:Epro_0916"/>
<feature type="signal peptide" evidence="1">
    <location>
        <begin position="1"/>
        <end position="19"/>
    </location>
</feature>
<accession>A0A0G3WK69</accession>
<dbReference type="STRING" id="1408281.Epro_0916"/>
<reference evidence="2 3" key="1">
    <citation type="submission" date="2014-09" db="EMBL/GenBank/DDBJ databases">
        <title>Complete genome sequence of Endomicrobium proavitum.</title>
        <authorList>
            <person name="Zheng H."/>
        </authorList>
    </citation>
    <scope>NUCLEOTIDE SEQUENCE [LARGE SCALE GENOMIC DNA]</scope>
    <source>
        <strain evidence="2 3">Rsa215</strain>
    </source>
</reference>